<dbReference type="EMBL" id="JAGTJS010000029">
    <property type="protein sequence ID" value="KAH7232517.1"/>
    <property type="molecule type" value="Genomic_DNA"/>
</dbReference>
<evidence type="ECO:0000313" key="1">
    <source>
        <dbReference type="EMBL" id="KAH7232517.1"/>
    </source>
</evidence>
<dbReference type="Proteomes" id="UP000736672">
    <property type="component" value="Unassembled WGS sequence"/>
</dbReference>
<sequence>MAAARPTQRFLSVADDVLPIRDEERPICEEWLRSIGFLAPGQDQDVWDTIVQNWEQFLKATKTRIVKSGASRRFIQGLGAKQRERIKQAFWERVDGLEGLSERWPVAARQTINKAAEGPDASPFESLAAIWDLDKRRRYQSIWTSLICFLVWSIGQDVGSLEEMGLELDEKQKKDIMEINLAARLDASIYLLADEDLEVLIQGFLTSLLRDDSVVARKNPLLWWTAVLVRSSISGEDEEDFISRGTISMNMLPPDVSISDRVEAIGHYSKVLILDSAFTEWRTGRPGREAWGEEIARDLNMMNNEWFNQEGGQRPDDRLDRRTCQSTAWRRVLEHIEQEGSMWLGQKDKTTMGEIRRLLSLLRGVGN</sequence>
<dbReference type="OrthoDB" id="4468869at2759"/>
<proteinExistence type="predicted"/>
<gene>
    <name evidence="1" type="ORF">B0J15DRAFT_505392</name>
</gene>
<dbReference type="AlphaFoldDB" id="A0A9P9G5S6"/>
<protein>
    <submittedName>
        <fullName evidence="1">Uncharacterized protein</fullName>
    </submittedName>
</protein>
<organism evidence="1 2">
    <name type="scientific">Fusarium solani</name>
    <name type="common">Filamentous fungus</name>
    <dbReference type="NCBI Taxonomy" id="169388"/>
    <lineage>
        <taxon>Eukaryota</taxon>
        <taxon>Fungi</taxon>
        <taxon>Dikarya</taxon>
        <taxon>Ascomycota</taxon>
        <taxon>Pezizomycotina</taxon>
        <taxon>Sordariomycetes</taxon>
        <taxon>Hypocreomycetidae</taxon>
        <taxon>Hypocreales</taxon>
        <taxon>Nectriaceae</taxon>
        <taxon>Fusarium</taxon>
        <taxon>Fusarium solani species complex</taxon>
    </lineage>
</organism>
<accession>A0A9P9G5S6</accession>
<evidence type="ECO:0000313" key="2">
    <source>
        <dbReference type="Proteomes" id="UP000736672"/>
    </source>
</evidence>
<name>A0A9P9G5S6_FUSSL</name>
<reference evidence="1" key="1">
    <citation type="journal article" date="2021" name="Nat. Commun.">
        <title>Genetic determinants of endophytism in the Arabidopsis root mycobiome.</title>
        <authorList>
            <person name="Mesny F."/>
            <person name="Miyauchi S."/>
            <person name="Thiergart T."/>
            <person name="Pickel B."/>
            <person name="Atanasova L."/>
            <person name="Karlsson M."/>
            <person name="Huettel B."/>
            <person name="Barry K.W."/>
            <person name="Haridas S."/>
            <person name="Chen C."/>
            <person name="Bauer D."/>
            <person name="Andreopoulos W."/>
            <person name="Pangilinan J."/>
            <person name="LaButti K."/>
            <person name="Riley R."/>
            <person name="Lipzen A."/>
            <person name="Clum A."/>
            <person name="Drula E."/>
            <person name="Henrissat B."/>
            <person name="Kohler A."/>
            <person name="Grigoriev I.V."/>
            <person name="Martin F.M."/>
            <person name="Hacquard S."/>
        </authorList>
    </citation>
    <scope>NUCLEOTIDE SEQUENCE</scope>
    <source>
        <strain evidence="1">FSSC 5 MPI-SDFR-AT-0091</strain>
    </source>
</reference>
<comment type="caution">
    <text evidence="1">The sequence shown here is derived from an EMBL/GenBank/DDBJ whole genome shotgun (WGS) entry which is preliminary data.</text>
</comment>
<keyword evidence="2" id="KW-1185">Reference proteome</keyword>